<organism evidence="1 2">
    <name type="scientific">Burkholderia lata (strain ATCC 17760 / DSM 23089 / LMG 22485 / NCIMB 9086 / R18194 / 383)</name>
    <dbReference type="NCBI Taxonomy" id="482957"/>
    <lineage>
        <taxon>Bacteria</taxon>
        <taxon>Pseudomonadati</taxon>
        <taxon>Pseudomonadota</taxon>
        <taxon>Betaproteobacteria</taxon>
        <taxon>Burkholderiales</taxon>
        <taxon>Burkholderiaceae</taxon>
        <taxon>Burkholderia</taxon>
        <taxon>Burkholderia cepacia complex</taxon>
    </lineage>
</organism>
<dbReference type="RefSeq" id="WP_217469039.1">
    <property type="nucleotide sequence ID" value="NZ_CABVPY010000001.1"/>
</dbReference>
<sequence length="391" mass="43693">MAYTYDPKLREFASEAELKRLDAIDEHGGPTKAARELNVHHSALTRLVDRLGACAAKQGWSPEHHMTHMVPDGFGVKGVSTYFDKDGNPKGQWVKSFLDRDRQAQIMREAAAAMAETLPRVRPIASPAKVDDALCNLIVFTDYHVGQLAWHKEGGADWNLKIAENLLIASFMHLVQAAPAAKNCVLTIQGDFLHTDGLLPLTPAHKNVLDADGRFSKIVAAAIRVIRHLVNYALSKHQHVHLVICEGNHDEASSVWLRHMFAALYESESRLTVNDSELPFYAYQFGDVMLGFHHGHKVSNEQLPLLFAAQFPKMWGDTTKRQVHCGHRHHVDEKEYNGVTVVQHPTLAARDAHASRGGYIANRAAQLITYHEKFGQVARNFVVPEMFEEAA</sequence>
<dbReference type="AlphaFoldDB" id="A0A6P2GSP3"/>
<protein>
    <submittedName>
        <fullName evidence="1">Uncharacterized protein</fullName>
    </submittedName>
</protein>
<reference evidence="1 2" key="1">
    <citation type="submission" date="2019-09" db="EMBL/GenBank/DDBJ databases">
        <authorList>
            <person name="Depoorter E."/>
        </authorList>
    </citation>
    <scope>NUCLEOTIDE SEQUENCE [LARGE SCALE GENOMIC DNA]</scope>
    <source>
        <strain evidence="1">LMG 6863</strain>
    </source>
</reference>
<dbReference type="Proteomes" id="UP000494170">
    <property type="component" value="Unassembled WGS sequence"/>
</dbReference>
<name>A0A6P2GSP3_BURL3</name>
<gene>
    <name evidence="1" type="ORF">BLA6863_00166</name>
</gene>
<dbReference type="SUPFAM" id="SSF56300">
    <property type="entry name" value="Metallo-dependent phosphatases"/>
    <property type="match status" value="1"/>
</dbReference>
<evidence type="ECO:0000313" key="1">
    <source>
        <dbReference type="EMBL" id="VWB07428.1"/>
    </source>
</evidence>
<dbReference type="EMBL" id="CABVPY010000001">
    <property type="protein sequence ID" value="VWB07428.1"/>
    <property type="molecule type" value="Genomic_DNA"/>
</dbReference>
<evidence type="ECO:0000313" key="2">
    <source>
        <dbReference type="Proteomes" id="UP000494170"/>
    </source>
</evidence>
<proteinExistence type="predicted"/>
<dbReference type="InterPro" id="IPR029052">
    <property type="entry name" value="Metallo-depent_PP-like"/>
</dbReference>
<accession>A0A6P2GSP3</accession>